<keyword evidence="2" id="KW-1133">Transmembrane helix</keyword>
<keyword evidence="2" id="KW-0812">Transmembrane</keyword>
<dbReference type="InterPro" id="IPR013783">
    <property type="entry name" value="Ig-like_fold"/>
</dbReference>
<dbReference type="AlphaFoldDB" id="A0A915CTT9"/>
<evidence type="ECO:0000256" key="2">
    <source>
        <dbReference type="SAM" id="Phobius"/>
    </source>
</evidence>
<feature type="transmembrane region" description="Helical" evidence="2">
    <location>
        <begin position="261"/>
        <end position="279"/>
    </location>
</feature>
<reference evidence="4" key="1">
    <citation type="submission" date="2022-11" db="UniProtKB">
        <authorList>
            <consortium name="WormBaseParasite"/>
        </authorList>
    </citation>
    <scope>IDENTIFICATION</scope>
</reference>
<evidence type="ECO:0000313" key="4">
    <source>
        <dbReference type="WBParaSite" id="jg12569"/>
    </source>
</evidence>
<protein>
    <submittedName>
        <fullName evidence="4">Ig-like domain-containing protein</fullName>
    </submittedName>
</protein>
<dbReference type="InterPro" id="IPR036179">
    <property type="entry name" value="Ig-like_dom_sf"/>
</dbReference>
<dbReference type="Pfam" id="PF04870">
    <property type="entry name" value="Moulting_cycle"/>
    <property type="match status" value="1"/>
</dbReference>
<proteinExistence type="predicted"/>
<organism evidence="3 4">
    <name type="scientific">Ditylenchus dipsaci</name>
    <dbReference type="NCBI Taxonomy" id="166011"/>
    <lineage>
        <taxon>Eukaryota</taxon>
        <taxon>Metazoa</taxon>
        <taxon>Ecdysozoa</taxon>
        <taxon>Nematoda</taxon>
        <taxon>Chromadorea</taxon>
        <taxon>Rhabditida</taxon>
        <taxon>Tylenchina</taxon>
        <taxon>Tylenchomorpha</taxon>
        <taxon>Sphaerularioidea</taxon>
        <taxon>Anguinidae</taxon>
        <taxon>Anguininae</taxon>
        <taxon>Ditylenchus</taxon>
    </lineage>
</organism>
<feature type="transmembrane region" description="Helical" evidence="2">
    <location>
        <begin position="229"/>
        <end position="249"/>
    </location>
</feature>
<dbReference type="WBParaSite" id="jg12569">
    <property type="protein sequence ID" value="jg12569"/>
    <property type="gene ID" value="jg12569"/>
</dbReference>
<dbReference type="PANTHER" id="PTHR21523">
    <property type="match status" value="1"/>
</dbReference>
<evidence type="ECO:0000313" key="3">
    <source>
        <dbReference type="Proteomes" id="UP000887574"/>
    </source>
</evidence>
<feature type="region of interest" description="Disordered" evidence="1">
    <location>
        <begin position="492"/>
        <end position="533"/>
    </location>
</feature>
<dbReference type="InterPro" id="IPR006954">
    <property type="entry name" value="Mlt-10-like"/>
</dbReference>
<sequence length="533" mass="59920">MTLKDKSQTLKLMPDKSESTKAHLSPTILAFYDDEDVHSSNKRRDADQNIASVPKVLKATGMNKHDRQTILELLMDVSGTAGHVEDALNLLTNLNFLGIEGEIFSANERISSAYERLEQSFKPSQTKQLDTNGFSFLEKNQLNNLFADQNTHLPEEANRRLNDFAKTSRIAKNIPDEVADKLDERRWERVNKRRRRKRQLPFSLLRPVVLAPFMFTPSIGPVVLGPVVLSPSIFSPLILNPAVLSPYVLSPSIPIPFIISPYLLSPYVISPLVMAPFILNPYVLSPNVINPYLLSPLILSPLVLCPDVVSRWLLEELYSHQVNRRTTCLPKGNAGGVGMSPPAIYGEPKISHKEDSGSVFLEAVVTGADSSKTKWFLDDKEISETGPYKFSHSEEGGNRLKVVCEIKNYEKSLQGTYKAVFKSTDNKENYASFTVQSGSKCPEFYDKPKIVQRDNGNVISIKVRAKSHLELTAEWFKDDKPVKSSDRVKILSKPDDKDTAGTQFLWRSQGRKKTIRQSTSALLRMRRDKTSKA</sequence>
<feature type="transmembrane region" description="Helical" evidence="2">
    <location>
        <begin position="202"/>
        <end position="223"/>
    </location>
</feature>
<name>A0A915CTT9_9BILA</name>
<keyword evidence="2" id="KW-0472">Membrane</keyword>
<dbReference type="SUPFAM" id="SSF48726">
    <property type="entry name" value="Immunoglobulin"/>
    <property type="match status" value="1"/>
</dbReference>
<dbReference type="Proteomes" id="UP000887574">
    <property type="component" value="Unplaced"/>
</dbReference>
<keyword evidence="3" id="KW-1185">Reference proteome</keyword>
<evidence type="ECO:0000256" key="1">
    <source>
        <dbReference type="SAM" id="MobiDB-lite"/>
    </source>
</evidence>
<dbReference type="Gene3D" id="2.60.40.10">
    <property type="entry name" value="Immunoglobulins"/>
    <property type="match status" value="2"/>
</dbReference>
<accession>A0A915CTT9</accession>
<dbReference type="PANTHER" id="PTHR21523:SF44">
    <property type="entry name" value="MLT-TEN (MLT-10) RELATED"/>
    <property type="match status" value="1"/>
</dbReference>